<dbReference type="Pfam" id="PF05598">
    <property type="entry name" value="DUF772"/>
    <property type="match status" value="1"/>
</dbReference>
<protein>
    <submittedName>
        <fullName evidence="2">Transposase domain</fullName>
    </submittedName>
</protein>
<proteinExistence type="predicted"/>
<keyword evidence="3" id="KW-1185">Reference proteome</keyword>
<dbReference type="InterPro" id="IPR008490">
    <property type="entry name" value="Transposase_InsH_N"/>
</dbReference>
<accession>A0A1G5VHA2</accession>
<dbReference type="Proteomes" id="UP000198756">
    <property type="component" value="Unassembled WGS sequence"/>
</dbReference>
<organism evidence="2 3">
    <name type="scientific">Algoriphagus alkaliphilus</name>
    <dbReference type="NCBI Taxonomy" id="279824"/>
    <lineage>
        <taxon>Bacteria</taxon>
        <taxon>Pseudomonadati</taxon>
        <taxon>Bacteroidota</taxon>
        <taxon>Cytophagia</taxon>
        <taxon>Cytophagales</taxon>
        <taxon>Cyclobacteriaceae</taxon>
        <taxon>Algoriphagus</taxon>
    </lineage>
</organism>
<dbReference type="EMBL" id="FMXE01000003">
    <property type="protein sequence ID" value="SDA44816.1"/>
    <property type="molecule type" value="Genomic_DNA"/>
</dbReference>
<dbReference type="RefSeq" id="WP_245693139.1">
    <property type="nucleotide sequence ID" value="NZ_FMXE01000003.1"/>
</dbReference>
<name>A0A1G5VHA2_9BACT</name>
<gene>
    <name evidence="2" type="ORF">SAMN03080617_00519</name>
</gene>
<evidence type="ECO:0000313" key="2">
    <source>
        <dbReference type="EMBL" id="SDA44816.1"/>
    </source>
</evidence>
<evidence type="ECO:0000313" key="3">
    <source>
        <dbReference type="Proteomes" id="UP000198756"/>
    </source>
</evidence>
<dbReference type="AlphaFoldDB" id="A0A1G5VHA2"/>
<evidence type="ECO:0000259" key="1">
    <source>
        <dbReference type="Pfam" id="PF05598"/>
    </source>
</evidence>
<sequence length="91" mass="10438">MSFFDPSNRWVVLSARILWDDLVNLFNKYHPAKSTSRPGLNPGILIGAVMIKHLLNLDDHETVEQITENIYLQYFFGYSTYIKEAVASISC</sequence>
<dbReference type="STRING" id="279824.SAMN03080617_00519"/>
<reference evidence="3" key="1">
    <citation type="submission" date="2016-10" db="EMBL/GenBank/DDBJ databases">
        <authorList>
            <person name="Varghese N."/>
            <person name="Submissions S."/>
        </authorList>
    </citation>
    <scope>NUCLEOTIDE SEQUENCE [LARGE SCALE GENOMIC DNA]</scope>
    <source>
        <strain evidence="3">DSM 22703</strain>
    </source>
</reference>
<feature type="domain" description="Transposase InsH N-terminal" evidence="1">
    <location>
        <begin position="3"/>
        <end position="79"/>
    </location>
</feature>